<evidence type="ECO:0000256" key="3">
    <source>
        <dbReference type="ARBA" id="ARBA00022989"/>
    </source>
</evidence>
<evidence type="ECO:0000259" key="6">
    <source>
        <dbReference type="Pfam" id="PF02683"/>
    </source>
</evidence>
<accession>A0A381RLR6</accession>
<evidence type="ECO:0000256" key="1">
    <source>
        <dbReference type="ARBA" id="ARBA00004141"/>
    </source>
</evidence>
<dbReference type="PANTHER" id="PTHR32234">
    <property type="entry name" value="THIOL:DISULFIDE INTERCHANGE PROTEIN DSBD"/>
    <property type="match status" value="1"/>
</dbReference>
<feature type="transmembrane region" description="Helical" evidence="5">
    <location>
        <begin position="367"/>
        <end position="389"/>
    </location>
</feature>
<dbReference type="InterPro" id="IPR017937">
    <property type="entry name" value="Thioredoxin_CS"/>
</dbReference>
<feature type="transmembrane region" description="Helical" evidence="5">
    <location>
        <begin position="332"/>
        <end position="355"/>
    </location>
</feature>
<dbReference type="GO" id="GO:0015035">
    <property type="term" value="F:protein-disulfide reductase activity"/>
    <property type="evidence" value="ECO:0007669"/>
    <property type="project" value="TreeGrafter"/>
</dbReference>
<dbReference type="InterPro" id="IPR036929">
    <property type="entry name" value="DsbDN_sf"/>
</dbReference>
<keyword evidence="2 5" id="KW-0812">Transmembrane</keyword>
<evidence type="ECO:0000313" key="8">
    <source>
        <dbReference type="EMBL" id="SUZ91898.1"/>
    </source>
</evidence>
<comment type="subcellular location">
    <subcellularLocation>
        <location evidence="1">Membrane</location>
        <topology evidence="1">Multi-pass membrane protein</topology>
    </subcellularLocation>
</comment>
<dbReference type="SUPFAM" id="SSF52833">
    <property type="entry name" value="Thioredoxin-like"/>
    <property type="match status" value="1"/>
</dbReference>
<feature type="transmembrane region" description="Helical" evidence="5">
    <location>
        <begin position="228"/>
        <end position="247"/>
    </location>
</feature>
<dbReference type="Pfam" id="PF13899">
    <property type="entry name" value="Thioredoxin_7"/>
    <property type="match status" value="1"/>
</dbReference>
<dbReference type="GO" id="GO:0017004">
    <property type="term" value="P:cytochrome complex assembly"/>
    <property type="evidence" value="ECO:0007669"/>
    <property type="project" value="InterPro"/>
</dbReference>
<proteinExistence type="predicted"/>
<evidence type="ECO:0000256" key="4">
    <source>
        <dbReference type="ARBA" id="ARBA00023136"/>
    </source>
</evidence>
<dbReference type="PANTHER" id="PTHR32234:SF3">
    <property type="entry name" value="SUPPRESSION OF COPPER SENSITIVITY PROTEIN"/>
    <property type="match status" value="1"/>
</dbReference>
<feature type="transmembrane region" description="Helical" evidence="5">
    <location>
        <begin position="427"/>
        <end position="446"/>
    </location>
</feature>
<dbReference type="InterPro" id="IPR036249">
    <property type="entry name" value="Thioredoxin-like_sf"/>
</dbReference>
<dbReference type="Pfam" id="PF02683">
    <property type="entry name" value="DsbD_TM"/>
    <property type="match status" value="1"/>
</dbReference>
<evidence type="ECO:0000259" key="7">
    <source>
        <dbReference type="Pfam" id="PF11412"/>
    </source>
</evidence>
<dbReference type="GO" id="GO:0045454">
    <property type="term" value="P:cell redox homeostasis"/>
    <property type="evidence" value="ECO:0007669"/>
    <property type="project" value="TreeGrafter"/>
</dbReference>
<dbReference type="EMBL" id="UINC01002014">
    <property type="protein sequence ID" value="SUZ91898.1"/>
    <property type="molecule type" value="Genomic_DNA"/>
</dbReference>
<sequence length="571" mass="61758">MLLVTPQWIVRTVASMAAMAAMATMVVMSLTATAESPVNFAGTDVLTEQPTFLSVDEAYQMDVSLSDNGHIEVRWRMPPGYYLYRHRFAFALDSGGTLGQPIIPVGIEKVDDYFGEVEVYYDEVNVRIPVIEQTGPLRIRITYQGCADYGLCYPPETRGWTLVPEGYTVEAIAENGIESNDVSMWVVVGSALLAGFLLNLMPCVFPVLAIKAVTVLDIARSGRGLTHAFGYASGVVSTFLVLGVLLATLRTAGEAVGWGFQLQEPGFVSAMTVLFFAMGLNLLGVLELPGFGVAMSKPNAFLTGIIAVVVATPCTVPFMASAMGYGLSRGTGALLLVMVVLGIGMAAPYVLITGFPAIARRLPKPGVWMVTIKQAMAFPMFLTAVWLTWVLARQAGADAVLVLLAGSVGLGLLSWLGMNKSARMSRVWSAGLALVVAVVWGVTSVLDEPTRGETAENRFDVAAFETARASGRPVFLNITASWCVTCLANERTTLATDRVQDYFENNGIVYIKADWTRRDASVSDLLTTFNRSGVPLYVFFPPRSQPRVLPQLLTPSLLLREIDDYLVIKSP</sequence>
<feature type="domain" description="Cytochrome C biogenesis protein transmembrane" evidence="6">
    <location>
        <begin position="184"/>
        <end position="388"/>
    </location>
</feature>
<feature type="transmembrane region" description="Helical" evidence="5">
    <location>
        <begin position="395"/>
        <end position="415"/>
    </location>
</feature>
<dbReference type="GO" id="GO:0016020">
    <property type="term" value="C:membrane"/>
    <property type="evidence" value="ECO:0007669"/>
    <property type="project" value="UniProtKB-SubCell"/>
</dbReference>
<evidence type="ECO:0000256" key="2">
    <source>
        <dbReference type="ARBA" id="ARBA00022692"/>
    </source>
</evidence>
<dbReference type="Gene3D" id="2.60.40.1250">
    <property type="entry name" value="Thiol:disulfide interchange protein DsbD, N-terminal domain"/>
    <property type="match status" value="1"/>
</dbReference>
<evidence type="ECO:0000256" key="5">
    <source>
        <dbReference type="SAM" id="Phobius"/>
    </source>
</evidence>
<keyword evidence="4 5" id="KW-0472">Membrane</keyword>
<dbReference type="Pfam" id="PF11412">
    <property type="entry name" value="DsbD_N"/>
    <property type="match status" value="1"/>
</dbReference>
<feature type="transmembrane region" description="Helical" evidence="5">
    <location>
        <begin position="12"/>
        <end position="32"/>
    </location>
</feature>
<keyword evidence="3 5" id="KW-1133">Transmembrane helix</keyword>
<dbReference type="PROSITE" id="PS00194">
    <property type="entry name" value="THIOREDOXIN_1"/>
    <property type="match status" value="1"/>
</dbReference>
<gene>
    <name evidence="8" type="ORF">METZ01_LOCUS44752</name>
</gene>
<feature type="transmembrane region" description="Helical" evidence="5">
    <location>
        <begin position="300"/>
        <end position="320"/>
    </location>
</feature>
<dbReference type="InterPro" id="IPR003834">
    <property type="entry name" value="Cyt_c_assmbl_TM_dom"/>
</dbReference>
<dbReference type="InterPro" id="IPR028250">
    <property type="entry name" value="DsbDN"/>
</dbReference>
<dbReference type="Gene3D" id="3.40.30.10">
    <property type="entry name" value="Glutaredoxin"/>
    <property type="match status" value="1"/>
</dbReference>
<reference evidence="8" key="1">
    <citation type="submission" date="2018-05" db="EMBL/GenBank/DDBJ databases">
        <authorList>
            <person name="Lanie J.A."/>
            <person name="Ng W.-L."/>
            <person name="Kazmierczak K.M."/>
            <person name="Andrzejewski T.M."/>
            <person name="Davidsen T.M."/>
            <person name="Wayne K.J."/>
            <person name="Tettelin H."/>
            <person name="Glass J.I."/>
            <person name="Rusch D."/>
            <person name="Podicherti R."/>
            <person name="Tsui H.-C.T."/>
            <person name="Winkler M.E."/>
        </authorList>
    </citation>
    <scope>NUCLEOTIDE SEQUENCE</scope>
</reference>
<organism evidence="8">
    <name type="scientific">marine metagenome</name>
    <dbReference type="NCBI Taxonomy" id="408172"/>
    <lineage>
        <taxon>unclassified sequences</taxon>
        <taxon>metagenomes</taxon>
        <taxon>ecological metagenomes</taxon>
    </lineage>
</organism>
<dbReference type="InterPro" id="IPR035671">
    <property type="entry name" value="DsbD_gamma"/>
</dbReference>
<feature type="transmembrane region" description="Helical" evidence="5">
    <location>
        <begin position="267"/>
        <end position="288"/>
    </location>
</feature>
<name>A0A381RLR6_9ZZZZ</name>
<feature type="transmembrane region" description="Helical" evidence="5">
    <location>
        <begin position="184"/>
        <end position="208"/>
    </location>
</feature>
<dbReference type="SUPFAM" id="SSF74863">
    <property type="entry name" value="Thiol:disulfide interchange protein DsbD, N-terminal domain (DsbD-alpha)"/>
    <property type="match status" value="1"/>
</dbReference>
<protein>
    <submittedName>
        <fullName evidence="8">Uncharacterized protein</fullName>
    </submittedName>
</protein>
<dbReference type="CDD" id="cd02953">
    <property type="entry name" value="DsbDgamma"/>
    <property type="match status" value="1"/>
</dbReference>
<dbReference type="AlphaFoldDB" id="A0A381RLR6"/>
<feature type="domain" description="Thiol:disulfide interchange protein DsbD N-terminal" evidence="7">
    <location>
        <begin position="49"/>
        <end position="158"/>
    </location>
</feature>